<dbReference type="GO" id="GO:0003677">
    <property type="term" value="F:DNA binding"/>
    <property type="evidence" value="ECO:0007669"/>
    <property type="project" value="UniProtKB-KW"/>
</dbReference>
<dbReference type="Gene3D" id="1.10.10.10">
    <property type="entry name" value="Winged helix-like DNA-binding domain superfamily/Winged helix DNA-binding domain"/>
    <property type="match status" value="1"/>
</dbReference>
<dbReference type="SUPFAM" id="SSF51206">
    <property type="entry name" value="cAMP-binding domain-like"/>
    <property type="match status" value="1"/>
</dbReference>
<evidence type="ECO:0000313" key="7">
    <source>
        <dbReference type="Proteomes" id="UP000254343"/>
    </source>
</evidence>
<dbReference type="GO" id="GO:0005829">
    <property type="term" value="C:cytosol"/>
    <property type="evidence" value="ECO:0007669"/>
    <property type="project" value="TreeGrafter"/>
</dbReference>
<reference evidence="6 7" key="1">
    <citation type="submission" date="2018-06" db="EMBL/GenBank/DDBJ databases">
        <authorList>
            <consortium name="Pathogen Informatics"/>
            <person name="Doyle S."/>
        </authorList>
    </citation>
    <scope>NUCLEOTIDE SEQUENCE [LARGE SCALE GENOMIC DNA]</scope>
    <source>
        <strain evidence="6 7">NCTC12722</strain>
    </source>
</reference>
<dbReference type="RefSeq" id="WP_002715826.1">
    <property type="nucleotide sequence ID" value="NZ_UFSI01000001.1"/>
</dbReference>
<evidence type="ECO:0000256" key="2">
    <source>
        <dbReference type="ARBA" id="ARBA00023125"/>
    </source>
</evidence>
<dbReference type="SUPFAM" id="SSF46785">
    <property type="entry name" value="Winged helix' DNA-binding domain"/>
    <property type="match status" value="1"/>
</dbReference>
<dbReference type="PANTHER" id="PTHR24567">
    <property type="entry name" value="CRP FAMILY TRANSCRIPTIONAL REGULATORY PROTEIN"/>
    <property type="match status" value="1"/>
</dbReference>
<organism evidence="6 7">
    <name type="scientific">Afipia felis</name>
    <name type="common">Cat scratch disease bacillus</name>
    <dbReference type="NCBI Taxonomy" id="1035"/>
    <lineage>
        <taxon>Bacteria</taxon>
        <taxon>Pseudomonadati</taxon>
        <taxon>Pseudomonadota</taxon>
        <taxon>Alphaproteobacteria</taxon>
        <taxon>Hyphomicrobiales</taxon>
        <taxon>Nitrobacteraceae</taxon>
        <taxon>Afipia</taxon>
    </lineage>
</organism>
<dbReference type="GO" id="GO:0003700">
    <property type="term" value="F:DNA-binding transcription factor activity"/>
    <property type="evidence" value="ECO:0007669"/>
    <property type="project" value="TreeGrafter"/>
</dbReference>
<keyword evidence="2" id="KW-0238">DNA-binding</keyword>
<dbReference type="Pfam" id="PF00027">
    <property type="entry name" value="cNMP_binding"/>
    <property type="match status" value="1"/>
</dbReference>
<feature type="domain" description="HTH crp-type" evidence="5">
    <location>
        <begin position="169"/>
        <end position="242"/>
    </location>
</feature>
<dbReference type="InterPro" id="IPR018490">
    <property type="entry name" value="cNMP-bd_dom_sf"/>
</dbReference>
<dbReference type="SMART" id="SM00419">
    <property type="entry name" value="HTH_CRP"/>
    <property type="match status" value="1"/>
</dbReference>
<dbReference type="EMBL" id="UIGB01000001">
    <property type="protein sequence ID" value="SUU85001.1"/>
    <property type="molecule type" value="Genomic_DNA"/>
</dbReference>
<dbReference type="OrthoDB" id="7827473at2"/>
<protein>
    <submittedName>
        <fullName evidence="6">Global nitrogen regulator</fullName>
    </submittedName>
</protein>
<proteinExistence type="predicted"/>
<dbReference type="PROSITE" id="PS51063">
    <property type="entry name" value="HTH_CRP_2"/>
    <property type="match status" value="1"/>
</dbReference>
<evidence type="ECO:0000259" key="5">
    <source>
        <dbReference type="PROSITE" id="PS51063"/>
    </source>
</evidence>
<dbReference type="InterPro" id="IPR000595">
    <property type="entry name" value="cNMP-bd_dom"/>
</dbReference>
<accession>A0A380W7S7</accession>
<dbReference type="PANTHER" id="PTHR24567:SF68">
    <property type="entry name" value="DNA-BINDING TRANSCRIPTIONAL DUAL REGULATOR CRP"/>
    <property type="match status" value="1"/>
</dbReference>
<evidence type="ECO:0000256" key="1">
    <source>
        <dbReference type="ARBA" id="ARBA00023015"/>
    </source>
</evidence>
<evidence type="ECO:0000256" key="3">
    <source>
        <dbReference type="ARBA" id="ARBA00023163"/>
    </source>
</evidence>
<gene>
    <name evidence="6" type="primary">ntcA_2</name>
    <name evidence="6" type="ORF">NCTC12722_02205</name>
</gene>
<dbReference type="SMART" id="SM00100">
    <property type="entry name" value="cNMP"/>
    <property type="match status" value="1"/>
</dbReference>
<evidence type="ECO:0000259" key="4">
    <source>
        <dbReference type="PROSITE" id="PS50042"/>
    </source>
</evidence>
<dbReference type="InterPro" id="IPR012318">
    <property type="entry name" value="HTH_CRP"/>
</dbReference>
<dbReference type="Proteomes" id="UP000254343">
    <property type="component" value="Unassembled WGS sequence"/>
</dbReference>
<sequence length="254" mass="27512">MNERSKSSARGASEKPAGAMLMPMDRIGRSGPPPIFRNLTPSEVESIVQESKQLIIYRGESLFKQGAPQDGIYVVETGRIKVFYVDPSGREITLAYWHSGNFVGGPDVFEGGNHVWSGKASQNSRLLHIPGVTLRKKVKDIPSLAINVIEGLSFKGRCYSALAQMLGTNSPAQRLAYLISHLGDLYGLDGPEGRMIEAQFSHAALAGMIGVTRQAVTTNLKRFAELGIIALDSAGIIVKKPHVLDEIKSGFSSF</sequence>
<evidence type="ECO:0000313" key="6">
    <source>
        <dbReference type="EMBL" id="SUU85001.1"/>
    </source>
</evidence>
<dbReference type="PROSITE" id="PS50042">
    <property type="entry name" value="CNMP_BINDING_3"/>
    <property type="match status" value="1"/>
</dbReference>
<dbReference type="InterPro" id="IPR036388">
    <property type="entry name" value="WH-like_DNA-bd_sf"/>
</dbReference>
<dbReference type="CDD" id="cd00038">
    <property type="entry name" value="CAP_ED"/>
    <property type="match status" value="1"/>
</dbReference>
<name>A0A380W7S7_AFIFE</name>
<dbReference type="Pfam" id="PF13545">
    <property type="entry name" value="HTH_Crp_2"/>
    <property type="match status" value="1"/>
</dbReference>
<dbReference type="Gene3D" id="2.60.120.10">
    <property type="entry name" value="Jelly Rolls"/>
    <property type="match status" value="1"/>
</dbReference>
<keyword evidence="1" id="KW-0805">Transcription regulation</keyword>
<dbReference type="AlphaFoldDB" id="A0A380W7S7"/>
<dbReference type="InterPro" id="IPR014710">
    <property type="entry name" value="RmlC-like_jellyroll"/>
</dbReference>
<feature type="domain" description="Cyclic nucleotide-binding" evidence="4">
    <location>
        <begin position="35"/>
        <end position="136"/>
    </location>
</feature>
<dbReference type="InterPro" id="IPR050397">
    <property type="entry name" value="Env_Response_Regulators"/>
</dbReference>
<dbReference type="InterPro" id="IPR036390">
    <property type="entry name" value="WH_DNA-bd_sf"/>
</dbReference>
<keyword evidence="3" id="KW-0804">Transcription</keyword>